<gene>
    <name evidence="1" type="ORF">HAHE_29830</name>
</gene>
<proteinExistence type="predicted"/>
<name>A0ABM7RBQ6_9BACT</name>
<keyword evidence="2" id="KW-1185">Reference proteome</keyword>
<dbReference type="EMBL" id="AP024702">
    <property type="protein sequence ID" value="BCX49075.1"/>
    <property type="molecule type" value="Genomic_DNA"/>
</dbReference>
<sequence>MKTLLRILTLMGLLGPLSAGWLPREIGEVRAYVYDYTQEEGNIALLKNGKLHPGIINVGGAKLSDDQVERLKAALRSSRERQPGALCYMPHHGFVFFDKAGKPMGHIELCFQCGNVDSSPKGLPDREWDWKAIRKLLGELKVPILGKSPDYTKLFKERAKAKGEDD</sequence>
<evidence type="ECO:0000313" key="2">
    <source>
        <dbReference type="Proteomes" id="UP001374893"/>
    </source>
</evidence>
<organism evidence="1 2">
    <name type="scientific">Haloferula helveola</name>
    <dbReference type="NCBI Taxonomy" id="490095"/>
    <lineage>
        <taxon>Bacteria</taxon>
        <taxon>Pseudomonadati</taxon>
        <taxon>Verrucomicrobiota</taxon>
        <taxon>Verrucomicrobiia</taxon>
        <taxon>Verrucomicrobiales</taxon>
        <taxon>Verrucomicrobiaceae</taxon>
        <taxon>Haloferula</taxon>
    </lineage>
</organism>
<reference evidence="1 2" key="1">
    <citation type="submission" date="2021-06" db="EMBL/GenBank/DDBJ databases">
        <title>Complete genome of Haloferula helveola possessing various polysaccharide degrading enzymes.</title>
        <authorList>
            <person name="Takami H."/>
            <person name="Huang C."/>
            <person name="Hamasaki K."/>
        </authorList>
    </citation>
    <scope>NUCLEOTIDE SEQUENCE [LARGE SCALE GENOMIC DNA]</scope>
    <source>
        <strain evidence="1 2">CN-1</strain>
    </source>
</reference>
<accession>A0ABM7RBQ6</accession>
<protein>
    <submittedName>
        <fullName evidence="1">Uncharacterized protein</fullName>
    </submittedName>
</protein>
<dbReference type="RefSeq" id="WP_338685528.1">
    <property type="nucleotide sequence ID" value="NZ_AP024702.1"/>
</dbReference>
<evidence type="ECO:0000313" key="1">
    <source>
        <dbReference type="EMBL" id="BCX49075.1"/>
    </source>
</evidence>
<dbReference type="Proteomes" id="UP001374893">
    <property type="component" value="Chromosome"/>
</dbReference>